<dbReference type="EMBL" id="OGTV01000101">
    <property type="protein sequence ID" value="SPB26683.1"/>
    <property type="molecule type" value="Genomic_DNA"/>
</dbReference>
<protein>
    <submittedName>
        <fullName evidence="2">Uncharacterized protein</fullName>
    </submittedName>
</protein>
<reference evidence="1" key="2">
    <citation type="submission" date="2020-07" db="EMBL/GenBank/DDBJ databases">
        <title>Draft genome sequence of Lactobacillus helveticus strain JCM 1062.</title>
        <authorList>
            <person name="Endo A."/>
            <person name="Maeno S."/>
            <person name="Kido Y."/>
        </authorList>
    </citation>
    <scope>NUCLEOTIDE SEQUENCE</scope>
    <source>
        <strain evidence="1">JCM 1062</strain>
    </source>
</reference>
<gene>
    <name evidence="2" type="ORF">BDKNPLJD_02000</name>
    <name evidence="1" type="ORF">LHEJCM1062_09450</name>
</gene>
<evidence type="ECO:0000313" key="1">
    <source>
        <dbReference type="EMBL" id="GFP13073.1"/>
    </source>
</evidence>
<evidence type="ECO:0000313" key="2">
    <source>
        <dbReference type="EMBL" id="SPB26683.1"/>
    </source>
</evidence>
<proteinExistence type="predicted"/>
<dbReference type="Proteomes" id="UP000630086">
    <property type="component" value="Unassembled WGS sequence"/>
</dbReference>
<dbReference type="AlphaFoldDB" id="A0A2X0PJB6"/>
<dbReference type="RefSeq" id="WP_003631162.1">
    <property type="nucleotide sequence ID" value="NZ_BLYU01000016.1"/>
</dbReference>
<sequence>MILILFIILVVFVLCKYVFNVGQSKESALSKAIRRTSYDLDYIDKQANAIALGANVINHGNKIILEIPTRGLWQLSTNPQVAQCLMQRVNSKEFKRFLDLNYSDVAFSTPRYEQNKIVIIGTKSEFNHRFGSFDPRSEWHK</sequence>
<name>A0A2X0PJB6_LACHE</name>
<organism evidence="2">
    <name type="scientific">Lactobacillus helveticus</name>
    <name type="common">Lactobacillus suntoryeus</name>
    <dbReference type="NCBI Taxonomy" id="1587"/>
    <lineage>
        <taxon>Bacteria</taxon>
        <taxon>Bacillati</taxon>
        <taxon>Bacillota</taxon>
        <taxon>Bacilli</taxon>
        <taxon>Lactobacillales</taxon>
        <taxon>Lactobacillaceae</taxon>
        <taxon>Lactobacillus</taxon>
    </lineage>
</organism>
<dbReference type="EMBL" id="BLYV01000194">
    <property type="protein sequence ID" value="GFP13073.1"/>
    <property type="molecule type" value="Genomic_DNA"/>
</dbReference>
<reference evidence="2" key="1">
    <citation type="submission" date="2018-01" db="EMBL/GenBank/DDBJ databases">
        <authorList>
            <person name="Gaut B.S."/>
            <person name="Morton B.R."/>
            <person name="Clegg M.T."/>
            <person name="Duvall M.R."/>
        </authorList>
    </citation>
    <scope>NUCLEOTIDE SEQUENCE</scope>
    <source>
        <strain evidence="2">Lactobacillus helveticus</strain>
    </source>
</reference>
<accession>A0A2X0PJB6</accession>